<dbReference type="EMBL" id="CP109441">
    <property type="protein sequence ID" value="WUV42787.1"/>
    <property type="molecule type" value="Genomic_DNA"/>
</dbReference>
<reference evidence="1" key="1">
    <citation type="submission" date="2022-10" db="EMBL/GenBank/DDBJ databases">
        <title>The complete genomes of actinobacterial strains from the NBC collection.</title>
        <authorList>
            <person name="Joergensen T.S."/>
            <person name="Alvarez Arevalo M."/>
            <person name="Sterndorff E.B."/>
            <person name="Faurdal D."/>
            <person name="Vuksanovic O."/>
            <person name="Mourched A.-S."/>
            <person name="Charusanti P."/>
            <person name="Shaw S."/>
            <person name="Blin K."/>
            <person name="Weber T."/>
        </authorList>
    </citation>
    <scope>NUCLEOTIDE SEQUENCE</scope>
    <source>
        <strain evidence="1">NBC_01482</strain>
    </source>
</reference>
<proteinExistence type="predicted"/>
<evidence type="ECO:0000313" key="1">
    <source>
        <dbReference type="EMBL" id="WUV42787.1"/>
    </source>
</evidence>
<evidence type="ECO:0008006" key="3">
    <source>
        <dbReference type="Google" id="ProtNLM"/>
    </source>
</evidence>
<dbReference type="Proteomes" id="UP001432062">
    <property type="component" value="Chromosome"/>
</dbReference>
<protein>
    <recommendedName>
        <fullName evidence="3">HK97 gp10 family phage protein</fullName>
    </recommendedName>
</protein>
<name>A0ABZ1YLI5_9NOCA</name>
<sequence length="154" mass="16870">MRDIDGYDFDYYTVGKSNRGENVNPAVDSVMHGPQWAHLLLGATRQARILYTERAGRHSRTGRMVASASTGIGRLDTLGATTGRLAGVLRVGVPYAGAVEFGQVNLAKDNPRPPSRRRVLPGAYPARYLGSNILGGDNRRMRSVVADVERRYNL</sequence>
<accession>A0ABZ1YLI5</accession>
<keyword evidence="2" id="KW-1185">Reference proteome</keyword>
<organism evidence="1 2">
    <name type="scientific">Nocardia vinacea</name>
    <dbReference type="NCBI Taxonomy" id="96468"/>
    <lineage>
        <taxon>Bacteria</taxon>
        <taxon>Bacillati</taxon>
        <taxon>Actinomycetota</taxon>
        <taxon>Actinomycetes</taxon>
        <taxon>Mycobacteriales</taxon>
        <taxon>Nocardiaceae</taxon>
        <taxon>Nocardia</taxon>
    </lineage>
</organism>
<evidence type="ECO:0000313" key="2">
    <source>
        <dbReference type="Proteomes" id="UP001432062"/>
    </source>
</evidence>
<dbReference type="RefSeq" id="WP_329405405.1">
    <property type="nucleotide sequence ID" value="NZ_CP109441.1"/>
</dbReference>
<gene>
    <name evidence="1" type="ORF">OG563_26445</name>
</gene>